<feature type="compositionally biased region" description="Acidic residues" evidence="4">
    <location>
        <begin position="375"/>
        <end position="393"/>
    </location>
</feature>
<dbReference type="PANTHER" id="PTHR45670">
    <property type="entry name" value="E3 UBIQUITIN-PROTEIN LIGASE TRIP12"/>
    <property type="match status" value="1"/>
</dbReference>
<dbReference type="PROSITE" id="PS50237">
    <property type="entry name" value="HECT"/>
    <property type="match status" value="1"/>
</dbReference>
<organism evidence="6 7">
    <name type="scientific">Blastocystis sp. subtype 1 (strain ATCC 50177 / NandII)</name>
    <dbReference type="NCBI Taxonomy" id="478820"/>
    <lineage>
        <taxon>Eukaryota</taxon>
        <taxon>Sar</taxon>
        <taxon>Stramenopiles</taxon>
        <taxon>Bigyra</taxon>
        <taxon>Opalozoa</taxon>
        <taxon>Opalinata</taxon>
        <taxon>Blastocystidae</taxon>
        <taxon>Blastocystis</taxon>
    </lineage>
</organism>
<sequence>MMLKQSLSILQSDSKPAIHSCLFFLNYTLHRVRTLTHYPDDIARPLTNMLLTLLRSPSVSLLDAEIFGDALSCLYFFRNSAFLHVTLLAAPYHMLLLGGMERFAALLDNSTERAEAWTTTLNGVASGLLLLAEMLYDDPPTGGKTAEATRLKVEGVLIVKVKVLAQYLLLPAPPAQNAIITLFTRMAGAGPRQPLAKFQRFFATSFFPALLEYYLTLSDSARIHTVVLLLRALIGDASFFAPALLASPYASTFSLNTPHAGLLCEEDRLYLQVVQRMLAQKKFLHYYKTHADPLRRCAETVTLFLRCQDLETVQSTAAKAAVVFKSLMAGLQLCFVQDLDFLLPLFAAVTDVSQQLAATWGVRSGKKERRVKEEKEEEEEEEDQKEIEEEEENQANAQTTTQPTTDKKLLLLKARWLAEALLGGDAPQLTPLLHYLSQSLLMHLPLLPNNLLTPSSSAIAFQKTLSITFHVHFTDEVPTASFNASFNAADTINEVANRVLDFLERTPRFHFLHDLIPQWMANRNDYPFFRFTFKGCPVDFAFSVYRSIMSVLLRFTPTESLEFPFSHDLAVDLTLLRMHEFPSAPLMLINRKAALTPITSMPALASDASHALARRLAAVKKARKRFCDMALSDAAVTLAGTLSACLALNRYVAFYGTFPVWDAYEATTATTTAAAATTTTAATTTENTHTTLHAIDETAFVNPALDALLARLLRDSCVVLGRLLPPWLDTTLTCLPALFSLSTRTHYLDCYCFNAHTSYNNLFTTCHSSLYAQSLQPMLMRYTAIRQNPVFSLLYLSSVFDKSTETQTKFYGEEGIGNGPTTECLTLFFHEVQRRSLHLWNEASQVPYAAQSTARMLNYPPRGPEATGLEDPREDAVNGVLLRCQKCACLEGCCCPEHHCLLSADRARNELYCRECGYTKAVETTCRHCGRHDSTQLYWMTFTRSNLQEVWVWFDAHPQQQECSCHTLLCPVCSFVAFDVENEIPSIDEPQHTHPGLAVPRHMLRTVFARADVEAMMDALHYTKPCQETIPSFDSSPPYFAPENGLIPAPLSKQDALFEEKKSTFFAFGFALGLCLQNHLQVDFPPHPLFLQYLTQGVPRLRSTEEVSLLLQQAGEPFSSMFSGLLKIMMQLSRGEAVDVSAMMISCALPSNPSVNLVPEFSNDADAPLSSDAFPLWLSRYIQCVMGEGIRPAFKLINSGLKQVLDPKILSIFTDRELEEMLFSPPAEWTREMLLESIDFSGRFGKEDAYTQQFVDVLVSLTSEERDRLLLFVTGRKRFSKSTSLFSVVESTAGEDSLPTSSTCVRLLHLPRYPSKEILRDKLLKAINLGYNRMLLI</sequence>
<dbReference type="Pfam" id="PF00632">
    <property type="entry name" value="HECT"/>
    <property type="match status" value="1"/>
</dbReference>
<accession>A0A196SAM2</accession>
<reference evidence="6 7" key="1">
    <citation type="submission" date="2016-05" db="EMBL/GenBank/DDBJ databases">
        <title>Nuclear genome of Blastocystis sp. subtype 1 NandII.</title>
        <authorList>
            <person name="Gentekaki E."/>
            <person name="Curtis B."/>
            <person name="Stairs C."/>
            <person name="Eme L."/>
            <person name="Herman E."/>
            <person name="Klimes V."/>
            <person name="Arias M.C."/>
            <person name="Elias M."/>
            <person name="Hilliou F."/>
            <person name="Klute M."/>
            <person name="Malik S.-B."/>
            <person name="Pightling A."/>
            <person name="Rachubinski R."/>
            <person name="Salas D."/>
            <person name="Schlacht A."/>
            <person name="Suga H."/>
            <person name="Archibald J."/>
            <person name="Ball S.G."/>
            <person name="Clark G."/>
            <person name="Dacks J."/>
            <person name="Van Der Giezen M."/>
            <person name="Tsaousis A."/>
            <person name="Roger A."/>
        </authorList>
    </citation>
    <scope>NUCLEOTIDE SEQUENCE [LARGE SCALE GENOMIC DNA]</scope>
    <source>
        <strain evidence="7">ATCC 50177 / NandII</strain>
    </source>
</reference>
<dbReference type="EMBL" id="LXWW01000472">
    <property type="protein sequence ID" value="OAO13049.1"/>
    <property type="molecule type" value="Genomic_DNA"/>
</dbReference>
<feature type="active site" description="Glycyl thioester intermediate" evidence="3">
    <location>
        <position position="1304"/>
    </location>
</feature>
<dbReference type="GO" id="GO:0061630">
    <property type="term" value="F:ubiquitin protein ligase activity"/>
    <property type="evidence" value="ECO:0007669"/>
    <property type="project" value="InterPro"/>
</dbReference>
<name>A0A196SAM2_BLAHN</name>
<evidence type="ECO:0000256" key="3">
    <source>
        <dbReference type="PROSITE-ProRule" id="PRU00104"/>
    </source>
</evidence>
<gene>
    <name evidence="6" type="ORF">AV274_5266</name>
</gene>
<keyword evidence="6" id="KW-0436">Ligase</keyword>
<keyword evidence="7" id="KW-1185">Reference proteome</keyword>
<dbReference type="InterPro" id="IPR000569">
    <property type="entry name" value="HECT_dom"/>
</dbReference>
<dbReference type="OrthoDB" id="8068875at2759"/>
<keyword evidence="1" id="KW-0808">Transferase</keyword>
<evidence type="ECO:0000313" key="6">
    <source>
        <dbReference type="EMBL" id="OAO13049.1"/>
    </source>
</evidence>
<evidence type="ECO:0000256" key="2">
    <source>
        <dbReference type="ARBA" id="ARBA00022786"/>
    </source>
</evidence>
<dbReference type="SUPFAM" id="SSF56204">
    <property type="entry name" value="Hect, E3 ligase catalytic domain"/>
    <property type="match status" value="1"/>
</dbReference>
<protein>
    <submittedName>
        <fullName evidence="6">Ubiquitin-protein ligase Ufd4</fullName>
    </submittedName>
</protein>
<dbReference type="GO" id="GO:0043161">
    <property type="term" value="P:proteasome-mediated ubiquitin-dependent protein catabolic process"/>
    <property type="evidence" value="ECO:0007669"/>
    <property type="project" value="TreeGrafter"/>
</dbReference>
<dbReference type="Gene3D" id="3.30.2160.10">
    <property type="entry name" value="Hect, E3 ligase catalytic domain"/>
    <property type="match status" value="1"/>
</dbReference>
<dbReference type="Gene3D" id="3.30.2410.10">
    <property type="entry name" value="Hect, E3 ligase catalytic domain"/>
    <property type="match status" value="1"/>
</dbReference>
<dbReference type="STRING" id="478820.A0A196SAM2"/>
<dbReference type="Proteomes" id="UP000078348">
    <property type="component" value="Unassembled WGS sequence"/>
</dbReference>
<keyword evidence="2 3" id="KW-0833">Ubl conjugation pathway</keyword>
<feature type="domain" description="HECT" evidence="5">
    <location>
        <begin position="1039"/>
        <end position="1336"/>
    </location>
</feature>
<dbReference type="InterPro" id="IPR035983">
    <property type="entry name" value="Hect_E3_ubiquitin_ligase"/>
</dbReference>
<proteinExistence type="predicted"/>
<dbReference type="SMART" id="SM00119">
    <property type="entry name" value="HECTc"/>
    <property type="match status" value="1"/>
</dbReference>
<dbReference type="GO" id="GO:0016874">
    <property type="term" value="F:ligase activity"/>
    <property type="evidence" value="ECO:0007669"/>
    <property type="project" value="UniProtKB-KW"/>
</dbReference>
<dbReference type="Gene3D" id="3.90.1750.10">
    <property type="entry name" value="Hect, E3 ligase catalytic domains"/>
    <property type="match status" value="2"/>
</dbReference>
<feature type="region of interest" description="Disordered" evidence="4">
    <location>
        <begin position="367"/>
        <end position="402"/>
    </location>
</feature>
<evidence type="ECO:0000313" key="7">
    <source>
        <dbReference type="Proteomes" id="UP000078348"/>
    </source>
</evidence>
<evidence type="ECO:0000256" key="1">
    <source>
        <dbReference type="ARBA" id="ARBA00022679"/>
    </source>
</evidence>
<dbReference type="GO" id="GO:0000209">
    <property type="term" value="P:protein polyubiquitination"/>
    <property type="evidence" value="ECO:0007669"/>
    <property type="project" value="TreeGrafter"/>
</dbReference>
<dbReference type="PANTHER" id="PTHR45670:SF1">
    <property type="entry name" value="E3 UBIQUITIN-PROTEIN LIGASE HECTD1"/>
    <property type="match status" value="1"/>
</dbReference>
<evidence type="ECO:0000259" key="5">
    <source>
        <dbReference type="PROSITE" id="PS50237"/>
    </source>
</evidence>
<comment type="caution">
    <text evidence="6">The sequence shown here is derived from an EMBL/GenBank/DDBJ whole genome shotgun (WGS) entry which is preliminary data.</text>
</comment>
<evidence type="ECO:0000256" key="4">
    <source>
        <dbReference type="SAM" id="MobiDB-lite"/>
    </source>
</evidence>
<dbReference type="InterPro" id="IPR045322">
    <property type="entry name" value="HECTD1/TRIP12-like"/>
</dbReference>